<dbReference type="AlphaFoldDB" id="A0A7C9GRY0"/>
<reference evidence="1 2" key="1">
    <citation type="submission" date="2019-09" db="EMBL/GenBank/DDBJ databases">
        <title>Polymorphobacter sp. isolated from a lake in China.</title>
        <authorList>
            <person name="Liu Z."/>
        </authorList>
    </citation>
    <scope>NUCLEOTIDE SEQUENCE [LARGE SCALE GENOMIC DNA]</scope>
    <source>
        <strain evidence="1 2">D40P</strain>
    </source>
</reference>
<evidence type="ECO:0000313" key="2">
    <source>
        <dbReference type="Proteomes" id="UP000481327"/>
    </source>
</evidence>
<evidence type="ECO:0000313" key="1">
    <source>
        <dbReference type="EMBL" id="MQT18736.1"/>
    </source>
</evidence>
<protein>
    <submittedName>
        <fullName evidence="1">Uncharacterized protein</fullName>
    </submittedName>
</protein>
<accession>A0A7C9GRY0</accession>
<dbReference type="Proteomes" id="UP000481327">
    <property type="component" value="Unassembled WGS sequence"/>
</dbReference>
<name>A0A7C9GRY0_9SPHN</name>
<organism evidence="1 2">
    <name type="scientific">Sandarakinorhabdus fusca</name>
    <dbReference type="NCBI Taxonomy" id="1439888"/>
    <lineage>
        <taxon>Bacteria</taxon>
        <taxon>Pseudomonadati</taxon>
        <taxon>Pseudomonadota</taxon>
        <taxon>Alphaproteobacteria</taxon>
        <taxon>Sphingomonadales</taxon>
        <taxon>Sphingosinicellaceae</taxon>
        <taxon>Sandarakinorhabdus</taxon>
    </lineage>
</organism>
<sequence>MTQKSPAELRAEAEAAIKPLGQQRIELLARLEEIERDLRPLIKEAVRMEVPYRRITELTGVAPNTARAWSTKTK</sequence>
<proteinExistence type="predicted"/>
<dbReference type="EMBL" id="WIOL01000011">
    <property type="protein sequence ID" value="MQT18736.1"/>
    <property type="molecule type" value="Genomic_DNA"/>
</dbReference>
<comment type="caution">
    <text evidence="1">The sequence shown here is derived from an EMBL/GenBank/DDBJ whole genome shotgun (WGS) entry which is preliminary data.</text>
</comment>
<gene>
    <name evidence="1" type="ORF">F3168_15925</name>
</gene>
<dbReference type="RefSeq" id="WP_055536902.1">
    <property type="nucleotide sequence ID" value="NZ_WEFI01000011.1"/>
</dbReference>
<keyword evidence="2" id="KW-1185">Reference proteome</keyword>
<dbReference type="OrthoDB" id="4293801at2"/>